<reference evidence="2 3" key="1">
    <citation type="submission" date="2024-10" db="EMBL/GenBank/DDBJ databases">
        <title>The Natural Products Discovery Center: Release of the First 8490 Sequenced Strains for Exploring Actinobacteria Biosynthetic Diversity.</title>
        <authorList>
            <person name="Kalkreuter E."/>
            <person name="Kautsar S.A."/>
            <person name="Yang D."/>
            <person name="Bader C.D."/>
            <person name="Teijaro C.N."/>
            <person name="Fluegel L."/>
            <person name="Davis C.M."/>
            <person name="Simpson J.R."/>
            <person name="Lauterbach L."/>
            <person name="Steele A.D."/>
            <person name="Gui C."/>
            <person name="Meng S."/>
            <person name="Li G."/>
            <person name="Viehrig K."/>
            <person name="Ye F."/>
            <person name="Su P."/>
            <person name="Kiefer A.F."/>
            <person name="Nichols A."/>
            <person name="Cepeda A.J."/>
            <person name="Yan W."/>
            <person name="Fan B."/>
            <person name="Jiang Y."/>
            <person name="Adhikari A."/>
            <person name="Zheng C.-J."/>
            <person name="Schuster L."/>
            <person name="Cowan T.M."/>
            <person name="Smanski M.J."/>
            <person name="Chevrette M.G."/>
            <person name="De Carvalho L.P.S."/>
            <person name="Shen B."/>
        </authorList>
    </citation>
    <scope>NUCLEOTIDE SEQUENCE [LARGE SCALE GENOMIC DNA]</scope>
    <source>
        <strain evidence="2 3">NPDC087045</strain>
    </source>
</reference>
<comment type="caution">
    <text evidence="2">The sequence shown here is derived from an EMBL/GenBank/DDBJ whole genome shotgun (WGS) entry which is preliminary data.</text>
</comment>
<evidence type="ECO:0000259" key="1">
    <source>
        <dbReference type="PROSITE" id="PS51186"/>
    </source>
</evidence>
<name>A0ABW8EVE2_9BURK</name>
<keyword evidence="2" id="KW-0012">Acyltransferase</keyword>
<keyword evidence="2" id="KW-0808">Transferase</keyword>
<evidence type="ECO:0000313" key="3">
    <source>
        <dbReference type="Proteomes" id="UP001617427"/>
    </source>
</evidence>
<dbReference type="PANTHER" id="PTHR43415:SF3">
    <property type="entry name" value="GNAT-FAMILY ACETYLTRANSFERASE"/>
    <property type="match status" value="1"/>
</dbReference>
<dbReference type="RefSeq" id="WP_402697920.1">
    <property type="nucleotide sequence ID" value="NZ_JBIUZV010000001.1"/>
</dbReference>
<dbReference type="Proteomes" id="UP001617427">
    <property type="component" value="Unassembled WGS sequence"/>
</dbReference>
<dbReference type="InterPro" id="IPR016181">
    <property type="entry name" value="Acyl_CoA_acyltransferase"/>
</dbReference>
<feature type="domain" description="N-acetyltransferase" evidence="1">
    <location>
        <begin position="1"/>
        <end position="148"/>
    </location>
</feature>
<dbReference type="PROSITE" id="PS51186">
    <property type="entry name" value="GNAT"/>
    <property type="match status" value="1"/>
</dbReference>
<dbReference type="InterPro" id="IPR000182">
    <property type="entry name" value="GNAT_dom"/>
</dbReference>
<keyword evidence="3" id="KW-1185">Reference proteome</keyword>
<accession>A0ABW8EVE2</accession>
<gene>
    <name evidence="2" type="primary">pseH</name>
    <name evidence="2" type="ORF">ACIPEN_00505</name>
</gene>
<dbReference type="InterPro" id="IPR020036">
    <property type="entry name" value="PseH"/>
</dbReference>
<evidence type="ECO:0000313" key="2">
    <source>
        <dbReference type="EMBL" id="MFJ3044283.1"/>
    </source>
</evidence>
<dbReference type="EC" id="2.3.1.202" evidence="2"/>
<dbReference type="Gene3D" id="3.40.630.30">
    <property type="match status" value="1"/>
</dbReference>
<protein>
    <submittedName>
        <fullName evidence="2">UDP-4-amino-4, 6-dideoxy-N-acetyl-beta-L-altrosamine N-acetyltransferase</fullName>
        <ecNumber evidence="2">2.3.1.202</ecNumber>
    </submittedName>
</protein>
<dbReference type="PANTHER" id="PTHR43415">
    <property type="entry name" value="SPERMIDINE N(1)-ACETYLTRANSFERASE"/>
    <property type="match status" value="1"/>
</dbReference>
<proteinExistence type="predicted"/>
<dbReference type="GO" id="GO:0016746">
    <property type="term" value="F:acyltransferase activity"/>
    <property type="evidence" value="ECO:0007669"/>
    <property type="project" value="UniProtKB-KW"/>
</dbReference>
<sequence length="163" mass="18010">MVRPVRDADLGDILAWRNQPHVRAGMFTQHEIAPDEHHSWFERSTNNVARRLLIVERAGIPLGFVNFDGVEAGGIATWGFYAAVGAPGGSGSVMGAAALSFIFSDTALHKVCGQVLGFNHASLRMHEKLGFRQEGLLRQQHRMGDTYHDIICFGLLREEWAGN</sequence>
<dbReference type="SUPFAM" id="SSF55729">
    <property type="entry name" value="Acyl-CoA N-acyltransferases (Nat)"/>
    <property type="match status" value="1"/>
</dbReference>
<dbReference type="EMBL" id="JBIUZV010000001">
    <property type="protein sequence ID" value="MFJ3044283.1"/>
    <property type="molecule type" value="Genomic_DNA"/>
</dbReference>
<dbReference type="Pfam" id="PF13302">
    <property type="entry name" value="Acetyltransf_3"/>
    <property type="match status" value="1"/>
</dbReference>
<organism evidence="2 3">
    <name type="scientific">Herbaspirillum chlorophenolicum</name>
    <dbReference type="NCBI Taxonomy" id="211589"/>
    <lineage>
        <taxon>Bacteria</taxon>
        <taxon>Pseudomonadati</taxon>
        <taxon>Pseudomonadota</taxon>
        <taxon>Betaproteobacteria</taxon>
        <taxon>Burkholderiales</taxon>
        <taxon>Oxalobacteraceae</taxon>
        <taxon>Herbaspirillum</taxon>
    </lineage>
</organism>
<dbReference type="NCBIfam" id="TIGR03585">
    <property type="entry name" value="PseH"/>
    <property type="match status" value="1"/>
</dbReference>